<dbReference type="Pfam" id="PF05139">
    <property type="entry name" value="Erythro_esteras"/>
    <property type="match status" value="1"/>
</dbReference>
<dbReference type="GO" id="GO:0046677">
    <property type="term" value="P:response to antibiotic"/>
    <property type="evidence" value="ECO:0007669"/>
    <property type="project" value="InterPro"/>
</dbReference>
<dbReference type="InterPro" id="IPR007815">
    <property type="entry name" value="Emycin_Estase"/>
</dbReference>
<dbReference type="SUPFAM" id="SSF159501">
    <property type="entry name" value="EreA/ChaN-like"/>
    <property type="match status" value="1"/>
</dbReference>
<evidence type="ECO:0000313" key="2">
    <source>
        <dbReference type="Proteomes" id="UP000639274"/>
    </source>
</evidence>
<dbReference type="Gene3D" id="3.40.1660.10">
    <property type="entry name" value="EreA-like (biosynthetic domain)"/>
    <property type="match status" value="1"/>
</dbReference>
<dbReference type="EMBL" id="CP071518">
    <property type="protein sequence ID" value="QSX79952.1"/>
    <property type="molecule type" value="Genomic_DNA"/>
</dbReference>
<gene>
    <name evidence="1" type="ORF">I8J32_004415</name>
</gene>
<dbReference type="PANTHER" id="PTHR31299:SF0">
    <property type="entry name" value="ESTERASE, PUTATIVE (AFU_ORTHOLOGUE AFUA_1G05850)-RELATED"/>
    <property type="match status" value="1"/>
</dbReference>
<dbReference type="PIRSF" id="PIRSF036794">
    <property type="entry name" value="UCP_erythr_ester"/>
    <property type="match status" value="1"/>
</dbReference>
<dbReference type="CDD" id="cd14728">
    <property type="entry name" value="Ere-like"/>
    <property type="match status" value="1"/>
</dbReference>
<dbReference type="InterPro" id="IPR014622">
    <property type="entry name" value="UCP036794_erythomycin"/>
</dbReference>
<accession>A0A974Y1Z5</accession>
<keyword evidence="2" id="KW-1185">Reference proteome</keyword>
<dbReference type="KEGG" id="lsf:I8J32_004415"/>
<dbReference type="InterPro" id="IPR052036">
    <property type="entry name" value="Hydrolase/PRTase-associated"/>
</dbReference>
<reference evidence="1 2" key="1">
    <citation type="submission" date="2021-03" db="EMBL/GenBank/DDBJ databases">
        <title>Lysobacter sp. nov. isolated from soil of gangwondo yeongwol, south Korea.</title>
        <authorList>
            <person name="Kim K.R."/>
            <person name="Kim K.H."/>
            <person name="Jeon C.O."/>
        </authorList>
    </citation>
    <scope>NUCLEOTIDE SEQUENCE [LARGE SCALE GENOMIC DNA]</scope>
    <source>
        <strain evidence="1 2">R19</strain>
    </source>
</reference>
<dbReference type="Gene3D" id="3.30.1870.10">
    <property type="entry name" value="EreA-like, domain 2"/>
    <property type="match status" value="1"/>
</dbReference>
<dbReference type="Gene3D" id="1.20.1440.30">
    <property type="entry name" value="Biosynthetic Protein domain"/>
    <property type="match status" value="1"/>
</dbReference>
<dbReference type="Proteomes" id="UP000639274">
    <property type="component" value="Chromosome"/>
</dbReference>
<evidence type="ECO:0000313" key="1">
    <source>
        <dbReference type="EMBL" id="QSX79952.1"/>
    </source>
</evidence>
<dbReference type="PANTHER" id="PTHR31299">
    <property type="entry name" value="ESTERASE, PUTATIVE (AFU_ORTHOLOGUE AFUA_1G05850)-RELATED"/>
    <property type="match status" value="1"/>
</dbReference>
<proteinExistence type="predicted"/>
<sequence length="425" mass="47909">MPLRGTPDDFDALIERARAASLVLLGEASHGTQEFYQLRADITRRLITELGFTAVAVEADWPDAYRVNRHVRGDPQDADADQALAGFLRFPTWMWRNTVVRGFVDWLRAHNDALSPDARVGFYGLDLYSLHSSIQAVLDYLHRTDPDGERRARERYACFDHFGDDPQAYGHAASIDLGLSCEDEVVAQLLELSRAAQLASGEDDEALFFAEQNARLVRNAEAYYRTMFRGRQSSWNLRDTHMMETLQALVDRGARGAARAKIVVWAHNSHLGDARATQMGEQGELNLGQLVRQRHGGDSLLVGFSTYRGTVTAAHDWDDPAQTRNVRAGLPGSFEALFHGTRLPAFQLDLHDPELRHALRTPRLQRAIGVIYRPQTERYSHYFDVRLPDQFDWLVHLDETTALEPLDPAAWAPGDEPPETWPSGL</sequence>
<name>A0A974Y1Z5_9GAMM</name>
<organism evidence="1 2">
    <name type="scientific">Agrilutibacter solisilvae</name>
    <dbReference type="NCBI Taxonomy" id="2763317"/>
    <lineage>
        <taxon>Bacteria</taxon>
        <taxon>Pseudomonadati</taxon>
        <taxon>Pseudomonadota</taxon>
        <taxon>Gammaproteobacteria</taxon>
        <taxon>Lysobacterales</taxon>
        <taxon>Lysobacteraceae</taxon>
        <taxon>Agrilutibacter</taxon>
    </lineage>
</organism>
<dbReference type="AlphaFoldDB" id="A0A974Y1Z5"/>
<protein>
    <submittedName>
        <fullName evidence="1">Erythromycin esterase family protein</fullName>
    </submittedName>
</protein>